<evidence type="ECO:0000256" key="4">
    <source>
        <dbReference type="ARBA" id="ARBA00023136"/>
    </source>
</evidence>
<protein>
    <submittedName>
        <fullName evidence="6">ACYPI005918 protein</fullName>
    </submittedName>
</protein>
<reference evidence="6" key="1">
    <citation type="submission" date="2009-06" db="EMBL/GenBank/DDBJ databases">
        <title>A full-length cDNA resource of the pea aphid, Acyrthosiphon pisum.</title>
        <authorList>
            <person name="Shigenobu S."/>
            <person name="Nakabachi A."/>
            <person name="Richards S."/>
        </authorList>
    </citation>
    <scope>NUCLEOTIDE SEQUENCE</scope>
    <source>
        <strain evidence="6">LSR1</strain>
        <tissue evidence="6">Whole body</tissue>
    </source>
</reference>
<keyword evidence="3 5" id="KW-1133">Transmembrane helix</keyword>
<dbReference type="PANTHER" id="PTHR23507">
    <property type="entry name" value="ZGC:174356"/>
    <property type="match status" value="1"/>
</dbReference>
<accession>C4WY28</accession>
<comment type="subcellular location">
    <subcellularLocation>
        <location evidence="1">Membrane</location>
        <topology evidence="1">Multi-pass membrane protein</topology>
    </subcellularLocation>
</comment>
<dbReference type="InterPro" id="IPR036259">
    <property type="entry name" value="MFS_trans_sf"/>
</dbReference>
<evidence type="ECO:0000256" key="5">
    <source>
        <dbReference type="SAM" id="Phobius"/>
    </source>
</evidence>
<feature type="transmembrane region" description="Helical" evidence="5">
    <location>
        <begin position="71"/>
        <end position="89"/>
    </location>
</feature>
<dbReference type="SUPFAM" id="SSF103473">
    <property type="entry name" value="MFS general substrate transporter"/>
    <property type="match status" value="1"/>
</dbReference>
<dbReference type="PANTHER" id="PTHR23507:SF1">
    <property type="entry name" value="FI18259P1-RELATED"/>
    <property type="match status" value="1"/>
</dbReference>
<evidence type="ECO:0000256" key="3">
    <source>
        <dbReference type="ARBA" id="ARBA00022989"/>
    </source>
</evidence>
<dbReference type="AlphaFoldDB" id="C4WY28"/>
<evidence type="ECO:0000256" key="2">
    <source>
        <dbReference type="ARBA" id="ARBA00022692"/>
    </source>
</evidence>
<dbReference type="EMBL" id="AK342990">
    <property type="protein sequence ID" value="BAH72798.1"/>
    <property type="molecule type" value="mRNA"/>
</dbReference>
<evidence type="ECO:0000256" key="1">
    <source>
        <dbReference type="ARBA" id="ARBA00004141"/>
    </source>
</evidence>
<organism evidence="6">
    <name type="scientific">Acyrthosiphon pisum</name>
    <name type="common">Pea aphid</name>
    <dbReference type="NCBI Taxonomy" id="7029"/>
    <lineage>
        <taxon>Eukaryota</taxon>
        <taxon>Metazoa</taxon>
        <taxon>Ecdysozoa</taxon>
        <taxon>Arthropoda</taxon>
        <taxon>Hexapoda</taxon>
        <taxon>Insecta</taxon>
        <taxon>Pterygota</taxon>
        <taxon>Neoptera</taxon>
        <taxon>Paraneoptera</taxon>
        <taxon>Hemiptera</taxon>
        <taxon>Sternorrhyncha</taxon>
        <taxon>Aphidomorpha</taxon>
        <taxon>Aphidoidea</taxon>
        <taxon>Aphididae</taxon>
        <taxon>Macrosiphini</taxon>
        <taxon>Acyrthosiphon</taxon>
    </lineage>
</organism>
<dbReference type="Gene3D" id="1.20.1250.20">
    <property type="entry name" value="MFS general substrate transporter like domains"/>
    <property type="match status" value="1"/>
</dbReference>
<keyword evidence="4 5" id="KW-0472">Membrane</keyword>
<dbReference type="GO" id="GO:0016020">
    <property type="term" value="C:membrane"/>
    <property type="evidence" value="ECO:0007669"/>
    <property type="project" value="UniProtKB-SubCell"/>
</dbReference>
<gene>
    <name evidence="6" type="primary">ACYPI005918</name>
</gene>
<keyword evidence="2 5" id="KW-0812">Transmembrane</keyword>
<dbReference type="GO" id="GO:0022857">
    <property type="term" value="F:transmembrane transporter activity"/>
    <property type="evidence" value="ECO:0007669"/>
    <property type="project" value="TreeGrafter"/>
</dbReference>
<proteinExistence type="evidence at transcript level"/>
<feature type="transmembrane region" description="Helical" evidence="5">
    <location>
        <begin position="37"/>
        <end position="59"/>
    </location>
</feature>
<name>C4WY28_ACYPI</name>
<evidence type="ECO:0000313" key="6">
    <source>
        <dbReference type="EMBL" id="BAH72798.1"/>
    </source>
</evidence>
<sequence>MYTVYYRPLVDIMGGTIFITSRSIMAKIVKPDELGQVMAIYSIVDSLVPAVFGPLYTVIYKNTVDTLPGAYSLIGSTLAIPATMIYFWMYKDSKLSQKIDDKSVEIENTKL</sequence>
<dbReference type="OrthoDB" id="3026777at2759"/>